<proteinExistence type="predicted"/>
<dbReference type="Gene3D" id="1.10.510.10">
    <property type="entry name" value="Transferase(Phosphotransferase) domain 1"/>
    <property type="match status" value="1"/>
</dbReference>
<keyword evidence="3" id="KW-0808">Transferase</keyword>
<organism evidence="10 11">
    <name type="scientific">Actinokineospora cianjurensis</name>
    <dbReference type="NCBI Taxonomy" id="585224"/>
    <lineage>
        <taxon>Bacteria</taxon>
        <taxon>Bacillati</taxon>
        <taxon>Actinomycetota</taxon>
        <taxon>Actinomycetes</taxon>
        <taxon>Pseudonocardiales</taxon>
        <taxon>Pseudonocardiaceae</taxon>
        <taxon>Actinokineospora</taxon>
    </lineage>
</organism>
<evidence type="ECO:0000256" key="3">
    <source>
        <dbReference type="ARBA" id="ARBA00022679"/>
    </source>
</evidence>
<dbReference type="Pfam" id="PF16919">
    <property type="entry name" value="PknG_rubred"/>
    <property type="match status" value="1"/>
</dbReference>
<keyword evidence="5 10" id="KW-0418">Kinase</keyword>
<dbReference type="EMBL" id="RCDD01000012">
    <property type="protein sequence ID" value="RLK53608.1"/>
    <property type="molecule type" value="Genomic_DNA"/>
</dbReference>
<dbReference type="PANTHER" id="PTHR24363">
    <property type="entry name" value="SERINE/THREONINE PROTEIN KINASE"/>
    <property type="match status" value="1"/>
</dbReference>
<feature type="domain" description="Protein kinase" evidence="9">
    <location>
        <begin position="130"/>
        <end position="395"/>
    </location>
</feature>
<evidence type="ECO:0000313" key="10">
    <source>
        <dbReference type="EMBL" id="RLK53608.1"/>
    </source>
</evidence>
<dbReference type="SUPFAM" id="SSF56112">
    <property type="entry name" value="Protein kinase-like (PK-like)"/>
    <property type="match status" value="1"/>
</dbReference>
<dbReference type="RefSeq" id="WP_121394964.1">
    <property type="nucleotide sequence ID" value="NZ_RCDD01000012.1"/>
</dbReference>
<keyword evidence="4" id="KW-0547">Nucleotide-binding</keyword>
<dbReference type="Pfam" id="PF00069">
    <property type="entry name" value="Pkinase"/>
    <property type="match status" value="1"/>
</dbReference>
<evidence type="ECO:0000256" key="5">
    <source>
        <dbReference type="ARBA" id="ARBA00022777"/>
    </source>
</evidence>
<keyword evidence="6" id="KW-0067">ATP-binding</keyword>
<evidence type="ECO:0000259" key="9">
    <source>
        <dbReference type="PROSITE" id="PS50011"/>
    </source>
</evidence>
<dbReference type="PANTHER" id="PTHR24363:SF0">
    <property type="entry name" value="SERINE_THREONINE KINASE LIKE DOMAIN CONTAINING 1"/>
    <property type="match status" value="1"/>
</dbReference>
<evidence type="ECO:0000313" key="11">
    <source>
        <dbReference type="Proteomes" id="UP000282454"/>
    </source>
</evidence>
<evidence type="ECO:0000256" key="7">
    <source>
        <dbReference type="ARBA" id="ARBA00047899"/>
    </source>
</evidence>
<comment type="catalytic activity">
    <reaction evidence="7">
        <text>L-threonyl-[protein] + ATP = O-phospho-L-threonyl-[protein] + ADP + H(+)</text>
        <dbReference type="Rhea" id="RHEA:46608"/>
        <dbReference type="Rhea" id="RHEA-COMP:11060"/>
        <dbReference type="Rhea" id="RHEA-COMP:11605"/>
        <dbReference type="ChEBI" id="CHEBI:15378"/>
        <dbReference type="ChEBI" id="CHEBI:30013"/>
        <dbReference type="ChEBI" id="CHEBI:30616"/>
        <dbReference type="ChEBI" id="CHEBI:61977"/>
        <dbReference type="ChEBI" id="CHEBI:456216"/>
        <dbReference type="EC" id="2.7.11.1"/>
    </reaction>
</comment>
<dbReference type="OrthoDB" id="137117at2"/>
<dbReference type="Proteomes" id="UP000282454">
    <property type="component" value="Unassembled WGS sequence"/>
</dbReference>
<evidence type="ECO:0000256" key="1">
    <source>
        <dbReference type="ARBA" id="ARBA00012513"/>
    </source>
</evidence>
<dbReference type="InterPro" id="IPR031634">
    <property type="entry name" value="PknG_rubred"/>
</dbReference>
<keyword evidence="11" id="KW-1185">Reference proteome</keyword>
<keyword evidence="2" id="KW-0723">Serine/threonine-protein kinase</keyword>
<dbReference type="Gene3D" id="1.25.40.10">
    <property type="entry name" value="Tetratricopeptide repeat domain"/>
    <property type="match status" value="1"/>
</dbReference>
<evidence type="ECO:0000256" key="8">
    <source>
        <dbReference type="ARBA" id="ARBA00048679"/>
    </source>
</evidence>
<dbReference type="PROSITE" id="PS50011">
    <property type="entry name" value="PROTEIN_KINASE_DOM"/>
    <property type="match status" value="1"/>
</dbReference>
<reference evidence="10 11" key="1">
    <citation type="submission" date="2018-10" db="EMBL/GenBank/DDBJ databases">
        <title>Genomic Encyclopedia of Archaeal and Bacterial Type Strains, Phase II (KMG-II): from individual species to whole genera.</title>
        <authorList>
            <person name="Goeker M."/>
        </authorList>
    </citation>
    <scope>NUCLEOTIDE SEQUENCE [LARGE SCALE GENOMIC DNA]</scope>
    <source>
        <strain evidence="10 11">DSM 45657</strain>
    </source>
</reference>
<accession>A0A421AUF1</accession>
<evidence type="ECO:0000256" key="2">
    <source>
        <dbReference type="ARBA" id="ARBA00022527"/>
    </source>
</evidence>
<dbReference type="SMART" id="SM00220">
    <property type="entry name" value="S_TKc"/>
    <property type="match status" value="1"/>
</dbReference>
<evidence type="ECO:0000256" key="4">
    <source>
        <dbReference type="ARBA" id="ARBA00022741"/>
    </source>
</evidence>
<name>A0A421AUF1_9PSEU</name>
<comment type="caution">
    <text evidence="10">The sequence shown here is derived from an EMBL/GenBank/DDBJ whole genome shotgun (WGS) entry which is preliminary data.</text>
</comment>
<comment type="catalytic activity">
    <reaction evidence="8">
        <text>L-seryl-[protein] + ATP = O-phospho-L-seryl-[protein] + ADP + H(+)</text>
        <dbReference type="Rhea" id="RHEA:17989"/>
        <dbReference type="Rhea" id="RHEA-COMP:9863"/>
        <dbReference type="Rhea" id="RHEA-COMP:11604"/>
        <dbReference type="ChEBI" id="CHEBI:15378"/>
        <dbReference type="ChEBI" id="CHEBI:29999"/>
        <dbReference type="ChEBI" id="CHEBI:30616"/>
        <dbReference type="ChEBI" id="CHEBI:83421"/>
        <dbReference type="ChEBI" id="CHEBI:456216"/>
        <dbReference type="EC" id="2.7.11.1"/>
    </reaction>
</comment>
<dbReference type="GO" id="GO:0004674">
    <property type="term" value="F:protein serine/threonine kinase activity"/>
    <property type="evidence" value="ECO:0007669"/>
    <property type="project" value="UniProtKB-KW"/>
</dbReference>
<dbReference type="InterPro" id="IPR031636">
    <property type="entry name" value="PknG_TPR"/>
</dbReference>
<dbReference type="InterPro" id="IPR011990">
    <property type="entry name" value="TPR-like_helical_dom_sf"/>
</dbReference>
<dbReference type="InterPro" id="IPR000719">
    <property type="entry name" value="Prot_kinase_dom"/>
</dbReference>
<evidence type="ECO:0000256" key="6">
    <source>
        <dbReference type="ARBA" id="ARBA00022840"/>
    </source>
</evidence>
<dbReference type="GO" id="GO:0005524">
    <property type="term" value="F:ATP binding"/>
    <property type="evidence" value="ECO:0007669"/>
    <property type="project" value="UniProtKB-KW"/>
</dbReference>
<dbReference type="EC" id="2.7.11.1" evidence="1"/>
<protein>
    <recommendedName>
        <fullName evidence="1">non-specific serine/threonine protein kinase</fullName>
        <ecNumber evidence="1">2.7.11.1</ecNumber>
    </recommendedName>
</protein>
<dbReference type="InterPro" id="IPR011009">
    <property type="entry name" value="Kinase-like_dom_sf"/>
</dbReference>
<dbReference type="SUPFAM" id="SSF48452">
    <property type="entry name" value="TPR-like"/>
    <property type="match status" value="1"/>
</dbReference>
<dbReference type="AlphaFoldDB" id="A0A421AUF1"/>
<sequence length="739" mass="79761">MVAEPAEPLLHCGVPVSPTGYCDECGRKVSPRAIVPTTDRPAFWARGSSATREVSAVLPPARSVDPVDRLGSATSYPIDRQFCGNPRCGKPVGQGFAGQPSLMEGFCGSCGLAFSFNPKLRAGDLVEGRYAVRGTVARGGLGWIYLARDTRLGDNLVVLKGVINSGDVRALELAAVERDTLIRLDHENIVRIVDFVGHPRHDRPDSPVDEYIVMEYVAGRTLAEVVLDPAGLRLEHVVVYAERILSAIGYLHDTGLLYCDMSPANVMHTGSTVKVIDLGATRPVEDKDSPPVHTRGFSVDANEIKVHGVTVRSDIYAIGQTLRALLQAVPPDPDDAERSLSRLLDRATATHDARFPSVAAMREQLDAVGREIRSLRDGSQRPARSAWFAESADLLDGGLGVVPGLAQWARGVPAFEPAPPAPAEIAARLPAPAIAHDDPAVTFLSDLVALDPGALLRKLDQTGADTPEIAFCRVRAHLRRQETEQAAVALGRATDLLGGSSANDWRTHWHTGLMSLANGGTAAARTSFNQVYTMLPGEDAPKLALALCCEHLGAQHLDEAWWLHHVVLNRDHTQANAAFGLARLALREHQRATAIKVLDQVPRVSRHHDAANVAAVRVLSARLGDHDPTPADLADAAVRAVDLFDGVDDGGESRDRLTLVVLHAAFTHVLAGRAFPLPDDQDPARAARIADVLGDPVAEPGLRARMEEAYRRLAKRSRLRLEHGALVDLANTVREMTRW</sequence>
<dbReference type="Pfam" id="PF16918">
    <property type="entry name" value="PknG_TPR"/>
    <property type="match status" value="1"/>
</dbReference>
<dbReference type="Gene3D" id="3.30.200.20">
    <property type="entry name" value="Phosphorylase Kinase, domain 1"/>
    <property type="match status" value="1"/>
</dbReference>
<gene>
    <name evidence="10" type="ORF">CLV68_6682</name>
</gene>